<accession>A0A9W8NDB7</accession>
<dbReference type="AlphaFoldDB" id="A0A9W8NDB7"/>
<organism evidence="2 3">
    <name type="scientific">Xylaria arbuscula</name>
    <dbReference type="NCBI Taxonomy" id="114810"/>
    <lineage>
        <taxon>Eukaryota</taxon>
        <taxon>Fungi</taxon>
        <taxon>Dikarya</taxon>
        <taxon>Ascomycota</taxon>
        <taxon>Pezizomycotina</taxon>
        <taxon>Sordariomycetes</taxon>
        <taxon>Xylariomycetidae</taxon>
        <taxon>Xylariales</taxon>
        <taxon>Xylariaceae</taxon>
        <taxon>Xylaria</taxon>
    </lineage>
</organism>
<dbReference type="EMBL" id="JANPWZ010001011">
    <property type="protein sequence ID" value="KAJ3569670.1"/>
    <property type="molecule type" value="Genomic_DNA"/>
</dbReference>
<keyword evidence="3" id="KW-1185">Reference proteome</keyword>
<reference evidence="2" key="1">
    <citation type="submission" date="2022-07" db="EMBL/GenBank/DDBJ databases">
        <title>Genome Sequence of Xylaria arbuscula.</title>
        <authorList>
            <person name="Buettner E."/>
        </authorList>
    </citation>
    <scope>NUCLEOTIDE SEQUENCE</scope>
    <source>
        <strain evidence="2">VT107</strain>
    </source>
</reference>
<evidence type="ECO:0000256" key="1">
    <source>
        <dbReference type="SAM" id="MobiDB-lite"/>
    </source>
</evidence>
<feature type="compositionally biased region" description="Basic and acidic residues" evidence="1">
    <location>
        <begin position="27"/>
        <end position="38"/>
    </location>
</feature>
<sequence>MISSSKLFKRTDNEINMTTQCAFSTDRPCDDDSSTLRDEEQETAPSPPGLDKNTLCSKDSEADSHDADTIFEAWEVISVRPTIELTTFKSILGVRVISTYKALKDGYTGVRAMPSYSQTELRHIVTTAENHWRGRYCGLGGFMKSGTYSQDLARRIFELPGCLPSKLGALLDCRYVSTNRNPHVRREWKIVMLEPVANVMTDGGQQSYRPGLRDGGCKKQGHPVQKWLVVLRGQETRVSEKAFQAFSTMSNPWLKVDERPHNIAGNVLEQPEVAAGQRVRLAVRGNPVEILD</sequence>
<proteinExistence type="predicted"/>
<protein>
    <submittedName>
        <fullName evidence="2">Uncharacterized protein</fullName>
    </submittedName>
</protein>
<dbReference type="Proteomes" id="UP001148614">
    <property type="component" value="Unassembled WGS sequence"/>
</dbReference>
<evidence type="ECO:0000313" key="2">
    <source>
        <dbReference type="EMBL" id="KAJ3569670.1"/>
    </source>
</evidence>
<comment type="caution">
    <text evidence="2">The sequence shown here is derived from an EMBL/GenBank/DDBJ whole genome shotgun (WGS) entry which is preliminary data.</text>
</comment>
<gene>
    <name evidence="2" type="ORF">NPX13_g6004</name>
</gene>
<feature type="region of interest" description="Disordered" evidence="1">
    <location>
        <begin position="23"/>
        <end position="53"/>
    </location>
</feature>
<name>A0A9W8NDB7_9PEZI</name>
<evidence type="ECO:0000313" key="3">
    <source>
        <dbReference type="Proteomes" id="UP001148614"/>
    </source>
</evidence>
<dbReference type="VEuPathDB" id="FungiDB:F4678DRAFT_442575"/>